<dbReference type="PANTHER" id="PTHR48043:SF140">
    <property type="entry name" value="UDP-GLUCURONOSYLTRANSFERASE 2A1"/>
    <property type="match status" value="1"/>
</dbReference>
<keyword evidence="6 8" id="KW-0472">Membrane</keyword>
<dbReference type="Proteomes" id="UP000694580">
    <property type="component" value="Chromosome 3"/>
</dbReference>
<dbReference type="AlphaFoldDB" id="A0AAY4A324"/>
<evidence type="ECO:0000256" key="7">
    <source>
        <dbReference type="RuleBase" id="RU003718"/>
    </source>
</evidence>
<keyword evidence="4 8" id="KW-0812">Transmembrane</keyword>
<comment type="catalytic activity">
    <reaction evidence="8">
        <text>glucuronate acceptor + UDP-alpha-D-glucuronate = acceptor beta-D-glucuronoside + UDP + H(+)</text>
        <dbReference type="Rhea" id="RHEA:21032"/>
        <dbReference type="ChEBI" id="CHEBI:15378"/>
        <dbReference type="ChEBI" id="CHEBI:58052"/>
        <dbReference type="ChEBI" id="CHEBI:58223"/>
        <dbReference type="ChEBI" id="CHEBI:132367"/>
        <dbReference type="ChEBI" id="CHEBI:132368"/>
        <dbReference type="EC" id="2.4.1.17"/>
    </reaction>
</comment>
<dbReference type="InterPro" id="IPR002213">
    <property type="entry name" value="UDP_glucos_trans"/>
</dbReference>
<evidence type="ECO:0000313" key="9">
    <source>
        <dbReference type="Ensembl" id="ENSDCDP00010001551.1"/>
    </source>
</evidence>
<keyword evidence="10" id="KW-1185">Reference proteome</keyword>
<sequence>MRFLTPKKLNDPFLSINAVGGKVLVWPGEFSHWLNMKTILDKLVEMGHTVTVITHTATPSVMTKRSAGFNFEILQVPHTTEDSENVLNEMLKYWMYDMEKDSFIQVFLKMSRAIDKMMAQNYALCRAMFAKKDLLEKLKMEQYDVVLEDPMSLCGDLVADVLGLPLVLTIRFSFGNTIERHVGKLPSPLSFRLKNHLFCFFHDVLYHVMVWQTWDHLYTELRGKPTKASEILGKADIWLIRTNWDFEYPRPFLPNFKFVGGLHCKPSKPLPDEMEKFVQSSGDDGIVVFTLGSMIKNLTTERANTIASALGQIPQKVLWRYSGVKPDTLGPNTKLFDWIPQNDLLGHPKTKAFITHGGTNGLYEAIYHGVPVVGLPLFAEQPDNLDHIRTKGAAVMLDFNKMDSNDLLSSMRVVINDPLYKENMMRLSKIHHDQPLTPLEQAVFWIEFVMRNKGAKHLRVQAHNLTWYQYHCLDVAACIFAIVGLIVFIFLKVCRFCLHKCCGSKQQKRKSE</sequence>
<dbReference type="GO" id="GO:0015020">
    <property type="term" value="F:glucuronosyltransferase activity"/>
    <property type="evidence" value="ECO:0007669"/>
    <property type="project" value="UniProtKB-EC"/>
</dbReference>
<evidence type="ECO:0000256" key="5">
    <source>
        <dbReference type="ARBA" id="ARBA00022989"/>
    </source>
</evidence>
<dbReference type="EC" id="2.4.1.17" evidence="8"/>
<dbReference type="PANTHER" id="PTHR48043">
    <property type="entry name" value="EG:EG0003.4 PROTEIN-RELATED"/>
    <property type="match status" value="1"/>
</dbReference>
<evidence type="ECO:0000256" key="4">
    <source>
        <dbReference type="ARBA" id="ARBA00022692"/>
    </source>
</evidence>
<evidence type="ECO:0000256" key="1">
    <source>
        <dbReference type="ARBA" id="ARBA00009995"/>
    </source>
</evidence>
<comment type="subcellular location">
    <subcellularLocation>
        <location evidence="8">Membrane</location>
        <topology evidence="8">Single-pass membrane protein</topology>
    </subcellularLocation>
</comment>
<dbReference type="PROSITE" id="PS00375">
    <property type="entry name" value="UDPGT"/>
    <property type="match status" value="1"/>
</dbReference>
<evidence type="ECO:0000256" key="3">
    <source>
        <dbReference type="ARBA" id="ARBA00022679"/>
    </source>
</evidence>
<accession>A0AAY4A324</accession>
<feature type="transmembrane region" description="Helical" evidence="8">
    <location>
        <begin position="467"/>
        <end position="491"/>
    </location>
</feature>
<reference evidence="9 10" key="1">
    <citation type="submission" date="2020-06" db="EMBL/GenBank/DDBJ databases">
        <authorList>
            <consortium name="Wellcome Sanger Institute Data Sharing"/>
        </authorList>
    </citation>
    <scope>NUCLEOTIDE SEQUENCE [LARGE SCALE GENOMIC DNA]</scope>
</reference>
<dbReference type="CDD" id="cd03784">
    <property type="entry name" value="GT1_Gtf-like"/>
    <property type="match status" value="1"/>
</dbReference>
<name>A0AAY4A324_9TELE</name>
<dbReference type="FunFam" id="3.40.50.2000:FF:000001">
    <property type="entry name" value="UDP-glucuronosyltransferase"/>
    <property type="match status" value="1"/>
</dbReference>
<reference evidence="9" key="2">
    <citation type="submission" date="2025-08" db="UniProtKB">
        <authorList>
            <consortium name="Ensembl"/>
        </authorList>
    </citation>
    <scope>IDENTIFICATION</scope>
</reference>
<organism evidence="9 10">
    <name type="scientific">Denticeps clupeoides</name>
    <name type="common">denticle herring</name>
    <dbReference type="NCBI Taxonomy" id="299321"/>
    <lineage>
        <taxon>Eukaryota</taxon>
        <taxon>Metazoa</taxon>
        <taxon>Chordata</taxon>
        <taxon>Craniata</taxon>
        <taxon>Vertebrata</taxon>
        <taxon>Euteleostomi</taxon>
        <taxon>Actinopterygii</taxon>
        <taxon>Neopterygii</taxon>
        <taxon>Teleostei</taxon>
        <taxon>Clupei</taxon>
        <taxon>Clupeiformes</taxon>
        <taxon>Denticipitoidei</taxon>
        <taxon>Denticipitidae</taxon>
        <taxon>Denticeps</taxon>
    </lineage>
</organism>
<keyword evidence="5 8" id="KW-1133">Transmembrane helix</keyword>
<keyword evidence="3 7" id="KW-0808">Transferase</keyword>
<proteinExistence type="inferred from homology"/>
<dbReference type="GO" id="GO:0016020">
    <property type="term" value="C:membrane"/>
    <property type="evidence" value="ECO:0007669"/>
    <property type="project" value="UniProtKB-SubCell"/>
</dbReference>
<dbReference type="InterPro" id="IPR050271">
    <property type="entry name" value="UDP-glycosyltransferase"/>
</dbReference>
<dbReference type="GeneTree" id="ENSGT00940000153212"/>
<reference evidence="9" key="3">
    <citation type="submission" date="2025-09" db="UniProtKB">
        <authorList>
            <consortium name="Ensembl"/>
        </authorList>
    </citation>
    <scope>IDENTIFICATION</scope>
</reference>
<dbReference type="Pfam" id="PF00201">
    <property type="entry name" value="UDPGT"/>
    <property type="match status" value="1"/>
</dbReference>
<protein>
    <recommendedName>
        <fullName evidence="8">UDP-glucuronosyltransferase</fullName>
        <ecNumber evidence="8">2.4.1.17</ecNumber>
    </recommendedName>
</protein>
<keyword evidence="2 7" id="KW-0328">Glycosyltransferase</keyword>
<dbReference type="Ensembl" id="ENSDCDT00010001620.1">
    <property type="protein sequence ID" value="ENSDCDP00010001551.1"/>
    <property type="gene ID" value="ENSDCDG00010000779.1"/>
</dbReference>
<evidence type="ECO:0000256" key="2">
    <source>
        <dbReference type="ARBA" id="ARBA00022676"/>
    </source>
</evidence>
<comment type="similarity">
    <text evidence="1 7">Belongs to the UDP-glycosyltransferase family.</text>
</comment>
<dbReference type="SUPFAM" id="SSF53756">
    <property type="entry name" value="UDP-Glycosyltransferase/glycogen phosphorylase"/>
    <property type="match status" value="1"/>
</dbReference>
<dbReference type="Gene3D" id="3.40.50.2000">
    <property type="entry name" value="Glycogen Phosphorylase B"/>
    <property type="match status" value="2"/>
</dbReference>
<evidence type="ECO:0000256" key="6">
    <source>
        <dbReference type="ARBA" id="ARBA00023136"/>
    </source>
</evidence>
<dbReference type="InterPro" id="IPR035595">
    <property type="entry name" value="UDP_glycos_trans_CS"/>
</dbReference>
<evidence type="ECO:0000256" key="8">
    <source>
        <dbReference type="RuleBase" id="RU362059"/>
    </source>
</evidence>
<evidence type="ECO:0000313" key="10">
    <source>
        <dbReference type="Proteomes" id="UP000694580"/>
    </source>
</evidence>